<comment type="caution">
    <text evidence="1">The sequence shown here is derived from an EMBL/GenBank/DDBJ whole genome shotgun (WGS) entry which is preliminary data.</text>
</comment>
<reference evidence="1 2" key="1">
    <citation type="submission" date="2021-01" db="EMBL/GenBank/DDBJ databases">
        <title>Chryseolinea sp. Jin1 Genome sequencing and assembly.</title>
        <authorList>
            <person name="Kim I."/>
        </authorList>
    </citation>
    <scope>NUCLEOTIDE SEQUENCE [LARGE SCALE GENOMIC DNA]</scope>
    <source>
        <strain evidence="1 2">Jin1</strain>
    </source>
</reference>
<evidence type="ECO:0000313" key="2">
    <source>
        <dbReference type="Proteomes" id="UP000613030"/>
    </source>
</evidence>
<name>A0ABS1KMZ6_9BACT</name>
<dbReference type="Proteomes" id="UP000613030">
    <property type="component" value="Unassembled WGS sequence"/>
</dbReference>
<protein>
    <submittedName>
        <fullName evidence="1">Uncharacterized protein</fullName>
    </submittedName>
</protein>
<evidence type="ECO:0000313" key="1">
    <source>
        <dbReference type="EMBL" id="MBL0740719.1"/>
    </source>
</evidence>
<dbReference type="RefSeq" id="WP_202008041.1">
    <property type="nucleotide sequence ID" value="NZ_JAERRB010000001.1"/>
</dbReference>
<proteinExistence type="predicted"/>
<accession>A0ABS1KMZ6</accession>
<dbReference type="EMBL" id="JAERRB010000001">
    <property type="protein sequence ID" value="MBL0740719.1"/>
    <property type="molecule type" value="Genomic_DNA"/>
</dbReference>
<keyword evidence="2" id="KW-1185">Reference proteome</keyword>
<organism evidence="1 2">
    <name type="scientific">Chryseolinea lacunae</name>
    <dbReference type="NCBI Taxonomy" id="2801331"/>
    <lineage>
        <taxon>Bacteria</taxon>
        <taxon>Pseudomonadati</taxon>
        <taxon>Bacteroidota</taxon>
        <taxon>Cytophagia</taxon>
        <taxon>Cytophagales</taxon>
        <taxon>Fulvivirgaceae</taxon>
        <taxon>Chryseolinea</taxon>
    </lineage>
</organism>
<gene>
    <name evidence="1" type="ORF">JI741_05790</name>
</gene>
<sequence length="156" mass="17883">MRSTDNPIEAANHFAKTASAEGFSFDFSLQSLESEIDKFLDKHRFTNETSKSEIECKLTAYIGETIRRLYEGEWTGDYFGQSSSYRGPNFYTCKVSIGKFEFFPNHFIAYYLENGKESEGTFYDYLHSRDNSHGLFHDFLGGGLLNIIARENSTTI</sequence>